<sequence length="174" mass="19437">MVKLLDTNAAISIITKQLADRLGISIEKESKMVVVIATVARECMLGSTAKVNINVNGINIPTYLQVLEFVDDNLLLGTDWFQKAQVIVNFDEQKLEFEYESENLEEVKSYSTNSILVGEVLESESEGRVDNKNVEEKSSAVLDSVNIEAQYKANVEQLFKANKNLFANGSEELR</sequence>
<accession>A0ACA9LJU8</accession>
<reference evidence="1" key="1">
    <citation type="submission" date="2021-06" db="EMBL/GenBank/DDBJ databases">
        <authorList>
            <person name="Kallberg Y."/>
            <person name="Tangrot J."/>
            <person name="Rosling A."/>
        </authorList>
    </citation>
    <scope>NUCLEOTIDE SEQUENCE</scope>
    <source>
        <strain evidence="1">28 12/20/2015</strain>
    </source>
</reference>
<dbReference type="Proteomes" id="UP000789366">
    <property type="component" value="Unassembled WGS sequence"/>
</dbReference>
<name>A0ACA9LJU8_9GLOM</name>
<evidence type="ECO:0000313" key="1">
    <source>
        <dbReference type="EMBL" id="CAG8527821.1"/>
    </source>
</evidence>
<organism evidence="1 2">
    <name type="scientific">Cetraspora pellucida</name>
    <dbReference type="NCBI Taxonomy" id="1433469"/>
    <lineage>
        <taxon>Eukaryota</taxon>
        <taxon>Fungi</taxon>
        <taxon>Fungi incertae sedis</taxon>
        <taxon>Mucoromycota</taxon>
        <taxon>Glomeromycotina</taxon>
        <taxon>Glomeromycetes</taxon>
        <taxon>Diversisporales</taxon>
        <taxon>Gigasporaceae</taxon>
        <taxon>Cetraspora</taxon>
    </lineage>
</organism>
<keyword evidence="2" id="KW-1185">Reference proteome</keyword>
<dbReference type="EMBL" id="CAJVPW010003679">
    <property type="protein sequence ID" value="CAG8527821.1"/>
    <property type="molecule type" value="Genomic_DNA"/>
</dbReference>
<proteinExistence type="predicted"/>
<protein>
    <submittedName>
        <fullName evidence="1">9543_t:CDS:1</fullName>
    </submittedName>
</protein>
<evidence type="ECO:0000313" key="2">
    <source>
        <dbReference type="Proteomes" id="UP000789366"/>
    </source>
</evidence>
<comment type="caution">
    <text evidence="1">The sequence shown here is derived from an EMBL/GenBank/DDBJ whole genome shotgun (WGS) entry which is preliminary data.</text>
</comment>
<gene>
    <name evidence="1" type="ORF">SPELUC_LOCUS4229</name>
</gene>